<protein>
    <submittedName>
        <fullName evidence="1">Uncharacterized protein</fullName>
    </submittedName>
</protein>
<dbReference type="Proteomes" id="UP000006591">
    <property type="component" value="Chromosome 6"/>
</dbReference>
<name>A0A0E0HNX0_ORYNI</name>
<evidence type="ECO:0000313" key="1">
    <source>
        <dbReference type="EnsemblPlants" id="ONIVA06G12180.1"/>
    </source>
</evidence>
<reference evidence="1" key="1">
    <citation type="submission" date="2015-04" db="UniProtKB">
        <authorList>
            <consortium name="EnsemblPlants"/>
        </authorList>
    </citation>
    <scope>IDENTIFICATION</scope>
    <source>
        <strain evidence="1">SL10</strain>
    </source>
</reference>
<keyword evidence="2" id="KW-1185">Reference proteome</keyword>
<dbReference type="HOGENOM" id="CLU_1646429_0_0_1"/>
<dbReference type="AlphaFoldDB" id="A0A0E0HNX0"/>
<sequence>MNRRWHGPRPWLVATATNDIPAPLPPKLQAGQKEATRIQRGTDPRCEMEVDLSGAKVELQWQSQDLVIGVLAMRSHEDGGCHTHPGTPGGFTTVELALGGLDPIIASPSLAACFTSTGSVASSARAVMHAPAEAEEEAHAGRDRGRGTFVAHRLLNYTHYA</sequence>
<reference evidence="1" key="2">
    <citation type="submission" date="2018-04" db="EMBL/GenBank/DDBJ databases">
        <title>OnivRS2 (Oryza nivara Reference Sequence Version 2).</title>
        <authorList>
            <person name="Zhang J."/>
            <person name="Kudrna D."/>
            <person name="Lee S."/>
            <person name="Talag J."/>
            <person name="Rajasekar S."/>
            <person name="Welchert J."/>
            <person name="Hsing Y.-I."/>
            <person name="Wing R.A."/>
        </authorList>
    </citation>
    <scope>NUCLEOTIDE SEQUENCE [LARGE SCALE GENOMIC DNA]</scope>
    <source>
        <strain evidence="1">SL10</strain>
    </source>
</reference>
<accession>A0A0E0HNX0</accession>
<dbReference type="Gramene" id="ONIVA06G12180.1">
    <property type="protein sequence ID" value="ONIVA06G12180.1"/>
    <property type="gene ID" value="ONIVA06G12180"/>
</dbReference>
<proteinExistence type="predicted"/>
<organism evidence="1">
    <name type="scientific">Oryza nivara</name>
    <name type="common">Indian wild rice</name>
    <name type="synonym">Oryza sativa f. spontanea</name>
    <dbReference type="NCBI Taxonomy" id="4536"/>
    <lineage>
        <taxon>Eukaryota</taxon>
        <taxon>Viridiplantae</taxon>
        <taxon>Streptophyta</taxon>
        <taxon>Embryophyta</taxon>
        <taxon>Tracheophyta</taxon>
        <taxon>Spermatophyta</taxon>
        <taxon>Magnoliopsida</taxon>
        <taxon>Liliopsida</taxon>
        <taxon>Poales</taxon>
        <taxon>Poaceae</taxon>
        <taxon>BOP clade</taxon>
        <taxon>Oryzoideae</taxon>
        <taxon>Oryzeae</taxon>
        <taxon>Oryzinae</taxon>
        <taxon>Oryza</taxon>
    </lineage>
</organism>
<dbReference type="EnsemblPlants" id="ONIVA06G12180.1">
    <property type="protein sequence ID" value="ONIVA06G12180.1"/>
    <property type="gene ID" value="ONIVA06G12180"/>
</dbReference>
<evidence type="ECO:0000313" key="2">
    <source>
        <dbReference type="Proteomes" id="UP000006591"/>
    </source>
</evidence>